<dbReference type="PANTHER" id="PTHR43609">
    <property type="entry name" value="ACETYL-COA HYDROLASE"/>
    <property type="match status" value="1"/>
</dbReference>
<evidence type="ECO:0000259" key="5">
    <source>
        <dbReference type="Pfam" id="PF13336"/>
    </source>
</evidence>
<evidence type="ECO:0000313" key="7">
    <source>
        <dbReference type="Proteomes" id="UP000317316"/>
    </source>
</evidence>
<dbReference type="Pfam" id="PF13336">
    <property type="entry name" value="AcetylCoA_hyd_C"/>
    <property type="match status" value="1"/>
</dbReference>
<evidence type="ECO:0000313" key="6">
    <source>
        <dbReference type="EMBL" id="TQR08623.1"/>
    </source>
</evidence>
<dbReference type="InterPro" id="IPR026888">
    <property type="entry name" value="AcetylCoA_hyd_C"/>
</dbReference>
<dbReference type="AlphaFoldDB" id="A0A544STX7"/>
<feature type="binding site" evidence="3">
    <location>
        <position position="404"/>
    </location>
    <ligand>
        <name>CoA</name>
        <dbReference type="ChEBI" id="CHEBI:57287"/>
    </ligand>
</feature>
<dbReference type="Pfam" id="PF02550">
    <property type="entry name" value="AcetylCoA_hydro"/>
    <property type="match status" value="1"/>
</dbReference>
<dbReference type="NCBIfam" id="TIGR03458">
    <property type="entry name" value="YgfH_subfam"/>
    <property type="match status" value="1"/>
</dbReference>
<proteinExistence type="inferred from homology"/>
<feature type="binding site" evidence="3">
    <location>
        <position position="384"/>
    </location>
    <ligand>
        <name>CoA</name>
        <dbReference type="ChEBI" id="CHEBI:57287"/>
    </ligand>
</feature>
<dbReference type="Proteomes" id="UP000317316">
    <property type="component" value="Unassembled WGS sequence"/>
</dbReference>
<feature type="domain" description="Acetyl-CoA hydrolase/transferase N-terminal" evidence="4">
    <location>
        <begin position="16"/>
        <end position="201"/>
    </location>
</feature>
<dbReference type="EMBL" id="VDGH01000015">
    <property type="protein sequence ID" value="TQR08623.1"/>
    <property type="molecule type" value="Genomic_DNA"/>
</dbReference>
<dbReference type="GO" id="GO:0006083">
    <property type="term" value="P:acetate metabolic process"/>
    <property type="evidence" value="ECO:0007669"/>
    <property type="project" value="InterPro"/>
</dbReference>
<keyword evidence="7" id="KW-1185">Reference proteome</keyword>
<evidence type="ECO:0000256" key="1">
    <source>
        <dbReference type="ARBA" id="ARBA00009632"/>
    </source>
</evidence>
<dbReference type="Gene3D" id="3.40.1080.10">
    <property type="entry name" value="Glutaconate Coenzyme A-transferase"/>
    <property type="match status" value="1"/>
</dbReference>
<dbReference type="Gene3D" id="3.30.750.70">
    <property type="entry name" value="4-hydroxybutyrate coenzyme like domains"/>
    <property type="match status" value="1"/>
</dbReference>
<dbReference type="FunFam" id="3.30.750.70:FF:000002">
    <property type="entry name" value="Acetyl-CoA hydrolase Ach1"/>
    <property type="match status" value="1"/>
</dbReference>
<feature type="domain" description="Acetyl-CoA hydrolase/transferase C-terminal" evidence="5">
    <location>
        <begin position="321"/>
        <end position="465"/>
    </location>
</feature>
<dbReference type="PANTHER" id="PTHR43609:SF1">
    <property type="entry name" value="ACETYL-COA HYDROLASE"/>
    <property type="match status" value="1"/>
</dbReference>
<gene>
    <name evidence="6" type="ORF">FG382_20630</name>
</gene>
<comment type="similarity">
    <text evidence="1">Belongs to the acetyl-CoA hydrolase/transferase family.</text>
</comment>
<dbReference type="SUPFAM" id="SSF100950">
    <property type="entry name" value="NagB/RpiA/CoA transferase-like"/>
    <property type="match status" value="2"/>
</dbReference>
<dbReference type="InterPro" id="IPR038460">
    <property type="entry name" value="AcetylCoA_hyd_C_sf"/>
</dbReference>
<comment type="caution">
    <text evidence="6">The sequence shown here is derived from an EMBL/GenBank/DDBJ whole genome shotgun (WGS) entry which is preliminary data.</text>
</comment>
<dbReference type="GO" id="GO:0008775">
    <property type="term" value="F:acetate CoA-transferase activity"/>
    <property type="evidence" value="ECO:0007669"/>
    <property type="project" value="InterPro"/>
</dbReference>
<organism evidence="6 7">
    <name type="scientific">Psychrobacillus lasiicapitis</name>
    <dbReference type="NCBI Taxonomy" id="1636719"/>
    <lineage>
        <taxon>Bacteria</taxon>
        <taxon>Bacillati</taxon>
        <taxon>Bacillota</taxon>
        <taxon>Bacilli</taxon>
        <taxon>Bacillales</taxon>
        <taxon>Bacillaceae</taxon>
        <taxon>Psychrobacillus</taxon>
    </lineage>
</organism>
<evidence type="ECO:0000256" key="2">
    <source>
        <dbReference type="PIRSR" id="PIRSR617821-1"/>
    </source>
</evidence>
<dbReference type="InterPro" id="IPR017821">
    <property type="entry name" value="Succinate_CoA_transferase"/>
</dbReference>
<dbReference type="OrthoDB" id="9801795at2"/>
<keyword evidence="6" id="KW-0808">Transferase</keyword>
<dbReference type="GO" id="GO:0006084">
    <property type="term" value="P:acetyl-CoA metabolic process"/>
    <property type="evidence" value="ECO:0007669"/>
    <property type="project" value="InterPro"/>
</dbReference>
<feature type="binding site" evidence="3">
    <location>
        <position position="380"/>
    </location>
    <ligand>
        <name>CoA</name>
        <dbReference type="ChEBI" id="CHEBI:57287"/>
    </ligand>
</feature>
<feature type="binding site" evidence="3">
    <location>
        <begin position="265"/>
        <end position="269"/>
    </location>
    <ligand>
        <name>CoA</name>
        <dbReference type="ChEBI" id="CHEBI:57287"/>
    </ligand>
</feature>
<dbReference type="FunFam" id="3.40.1080.10:FF:000004">
    <property type="entry name" value="Acetyl-CoA hydrolase"/>
    <property type="match status" value="1"/>
</dbReference>
<name>A0A544STX7_9BACI</name>
<keyword evidence="6" id="KW-0378">Hydrolase</keyword>
<dbReference type="FunFam" id="3.40.1080.20:FF:000001">
    <property type="entry name" value="Acetyl-CoA hydrolase Ach1"/>
    <property type="match status" value="1"/>
</dbReference>
<dbReference type="InterPro" id="IPR046433">
    <property type="entry name" value="ActCoA_hydro"/>
</dbReference>
<dbReference type="InterPro" id="IPR003702">
    <property type="entry name" value="ActCoA_hydro_N"/>
</dbReference>
<dbReference type="InterPro" id="IPR037171">
    <property type="entry name" value="NagB/RpiA_transferase-like"/>
</dbReference>
<evidence type="ECO:0000259" key="4">
    <source>
        <dbReference type="Pfam" id="PF02550"/>
    </source>
</evidence>
<feature type="active site" description="5-glutamyl coenzyme A thioester intermediate" evidence="2">
    <location>
        <position position="290"/>
    </location>
</feature>
<protein>
    <submittedName>
        <fullName evidence="6">Acetyl-CoA hydrolase/transferase family protein</fullName>
    </submittedName>
</protein>
<accession>A0A544STX7</accession>
<sequence>MEKNLERIKDSSLHDLVVKAENAASWIRDGMTLGLSGFTRAGDAKAVPFALVERAKKEKFKVNIFTGASLGSDLDKVLSEAGIINKRLPFQADATMRKNINAGNHLFVDQHLSHTAEMIRNRALPQIDFAIVEAVSITADGMIIPTTSIGNNLAFVTHAKNIIVEINLDQSEQLEGLHDLYEPAEQGQRLPIPLTKADDRIGTVGMPVDTDKIRGIVFTKCTDSPSPIVPPDHETKEMANHLISFLREEVKAGRLTNNLAPLQAGIGSVANAVLHGLIDSEFEDLQVYSEVLQDSVFELIDAGKVNFASACSITLSEEMMKQVYGNLDKYRDKLVLRPQEITNHPEIIRRLGLISINTALEFDIYGNVNSTHVSGTKMMNGIGGSGDFARNAKLAIFVTKSIAKGGNITSIVPFVAHVDHTEHDVDVVVTEQGYADLRGLAPRERAELIINNCVHPMYKSQLRSYYEEALTRGGQTPHVLEKAFSFHTNLAKNGTMLDEKVKSYV</sequence>
<reference evidence="6 7" key="1">
    <citation type="submission" date="2019-05" db="EMBL/GenBank/DDBJ databases">
        <title>Psychrobacillus vulpis sp. nov., a new species isolated from feces of a red fox that inhabits in The Tablas de Daimiel Natural Park, Albacete, Spain.</title>
        <authorList>
            <person name="Rodriguez M."/>
            <person name="Reina J.C."/>
            <person name="Bejar V."/>
            <person name="Llamas I."/>
        </authorList>
    </citation>
    <scope>NUCLEOTIDE SEQUENCE [LARGE SCALE GENOMIC DNA]</scope>
    <source>
        <strain evidence="6 7">NEAU-3TGS17</strain>
    </source>
</reference>
<dbReference type="Gene3D" id="3.40.1080.20">
    <property type="entry name" value="Acetyl-CoA hydrolase/transferase C-terminal domain"/>
    <property type="match status" value="1"/>
</dbReference>
<evidence type="ECO:0000256" key="3">
    <source>
        <dbReference type="PIRSR" id="PIRSR617821-2"/>
    </source>
</evidence>
<dbReference type="GO" id="GO:0003986">
    <property type="term" value="F:acetyl-CoA hydrolase activity"/>
    <property type="evidence" value="ECO:0007669"/>
    <property type="project" value="TreeGrafter"/>
</dbReference>
<dbReference type="RefSeq" id="WP_142540739.1">
    <property type="nucleotide sequence ID" value="NZ_BMIE01000009.1"/>
</dbReference>